<dbReference type="RefSeq" id="WP_025278218.1">
    <property type="nucleotide sequence ID" value="NZ_CAMLUE010000002.1"/>
</dbReference>
<dbReference type="InterPro" id="IPR050325">
    <property type="entry name" value="Prot/Nucl_acid_deglycase"/>
</dbReference>
<dbReference type="EMBL" id="DYUD01000025">
    <property type="protein sequence ID" value="HJG89676.1"/>
    <property type="molecule type" value="Genomic_DNA"/>
</dbReference>
<dbReference type="PANTHER" id="PTHR48094">
    <property type="entry name" value="PROTEIN/NUCLEIC ACID DEGLYCASE DJ-1-RELATED"/>
    <property type="match status" value="1"/>
</dbReference>
<reference evidence="2" key="2">
    <citation type="submission" date="2021-09" db="EMBL/GenBank/DDBJ databases">
        <authorList>
            <person name="Gilroy R."/>
        </authorList>
    </citation>
    <scope>NUCLEOTIDE SEQUENCE</scope>
    <source>
        <strain evidence="2">CHK121-7720</strain>
    </source>
</reference>
<feature type="domain" description="DJ-1/PfpI" evidence="1">
    <location>
        <begin position="2"/>
        <end position="164"/>
    </location>
</feature>
<dbReference type="InterPro" id="IPR006287">
    <property type="entry name" value="DJ-1"/>
</dbReference>
<dbReference type="CDD" id="cd03135">
    <property type="entry name" value="GATase1_DJ-1"/>
    <property type="match status" value="1"/>
</dbReference>
<comment type="caution">
    <text evidence="2">The sequence shown here is derived from an EMBL/GenBank/DDBJ whole genome shotgun (WGS) entry which is preliminary data.</text>
</comment>
<dbReference type="InterPro" id="IPR029062">
    <property type="entry name" value="Class_I_gatase-like"/>
</dbReference>
<dbReference type="PANTHER" id="PTHR48094:SF12">
    <property type="entry name" value="PARKINSON DISEASE PROTEIN 7 HOMOLOG"/>
    <property type="match status" value="1"/>
</dbReference>
<accession>A0A921SVE8</accession>
<dbReference type="NCBIfam" id="TIGR01383">
    <property type="entry name" value="not_thiJ"/>
    <property type="match status" value="1"/>
</dbReference>
<dbReference type="Gene3D" id="3.40.50.880">
    <property type="match status" value="1"/>
</dbReference>
<dbReference type="GeneID" id="90528856"/>
<proteinExistence type="predicted"/>
<dbReference type="SUPFAM" id="SSF52317">
    <property type="entry name" value="Class I glutamine amidotransferase-like"/>
    <property type="match status" value="1"/>
</dbReference>
<evidence type="ECO:0000313" key="2">
    <source>
        <dbReference type="EMBL" id="HJG89676.1"/>
    </source>
</evidence>
<dbReference type="GO" id="GO:0005737">
    <property type="term" value="C:cytoplasm"/>
    <property type="evidence" value="ECO:0007669"/>
    <property type="project" value="TreeGrafter"/>
</dbReference>
<organism evidence="2 3">
    <name type="scientific">Barnesiella viscericola</name>
    <dbReference type="NCBI Taxonomy" id="397865"/>
    <lineage>
        <taxon>Bacteria</taxon>
        <taxon>Pseudomonadati</taxon>
        <taxon>Bacteroidota</taxon>
        <taxon>Bacteroidia</taxon>
        <taxon>Bacteroidales</taxon>
        <taxon>Barnesiellaceae</taxon>
        <taxon>Barnesiella</taxon>
    </lineage>
</organism>
<reference evidence="2" key="1">
    <citation type="journal article" date="2021" name="PeerJ">
        <title>Extensive microbial diversity within the chicken gut microbiome revealed by metagenomics and culture.</title>
        <authorList>
            <person name="Gilroy R."/>
            <person name="Ravi A."/>
            <person name="Getino M."/>
            <person name="Pursley I."/>
            <person name="Horton D.L."/>
            <person name="Alikhan N.F."/>
            <person name="Baker D."/>
            <person name="Gharbi K."/>
            <person name="Hall N."/>
            <person name="Watson M."/>
            <person name="Adriaenssens E.M."/>
            <person name="Foster-Nyarko E."/>
            <person name="Jarju S."/>
            <person name="Secka A."/>
            <person name="Antonio M."/>
            <person name="Oren A."/>
            <person name="Chaudhuri R.R."/>
            <person name="La Ragione R."/>
            <person name="Hildebrand F."/>
            <person name="Pallen M.J."/>
        </authorList>
    </citation>
    <scope>NUCLEOTIDE SEQUENCE</scope>
    <source>
        <strain evidence="2">CHK121-7720</strain>
    </source>
</reference>
<evidence type="ECO:0000259" key="1">
    <source>
        <dbReference type="Pfam" id="PF01965"/>
    </source>
</evidence>
<dbReference type="InterPro" id="IPR002818">
    <property type="entry name" value="DJ-1/PfpI"/>
</dbReference>
<dbReference type="Pfam" id="PF01965">
    <property type="entry name" value="DJ-1_PfpI"/>
    <property type="match status" value="1"/>
</dbReference>
<name>A0A921SVE8_9BACT</name>
<gene>
    <name evidence="2" type="ORF">K8U91_09460</name>
</gene>
<dbReference type="Proteomes" id="UP000757103">
    <property type="component" value="Unassembled WGS sequence"/>
</dbReference>
<sequence>MKTVYLFLATGFEELEALTVVDMLRRAGIDITTVSISRNLQVESSHGVTVTADCTWVELSADDVEWLVLPGGMPGTKHLSECKPLVSLLQRHAAANKHIAAICAAPSVLGQAGLLNGYKATCYPGFEQFLTGATITGELVTVDRNITTGKGPAAAIPFATAIITQIAGEEKAKEVRAAMLL</sequence>
<dbReference type="AlphaFoldDB" id="A0A921SVE8"/>
<evidence type="ECO:0000313" key="3">
    <source>
        <dbReference type="Proteomes" id="UP000757103"/>
    </source>
</evidence>
<protein>
    <submittedName>
        <fullName evidence="2">DJ-1/PfpI family protein</fullName>
    </submittedName>
</protein>